<feature type="region of interest" description="Disordered" evidence="5">
    <location>
        <begin position="1283"/>
        <end position="1339"/>
    </location>
</feature>
<feature type="domain" description="Ig-like" evidence="6">
    <location>
        <begin position="804"/>
        <end position="874"/>
    </location>
</feature>
<dbReference type="PROSITE" id="PS50835">
    <property type="entry name" value="IG_LIKE"/>
    <property type="match status" value="9"/>
</dbReference>
<dbReference type="InterPro" id="IPR003599">
    <property type="entry name" value="Ig_sub"/>
</dbReference>
<evidence type="ECO:0000256" key="3">
    <source>
        <dbReference type="ARBA" id="ARBA00022553"/>
    </source>
</evidence>
<dbReference type="InterPro" id="IPR052385">
    <property type="entry name" value="Obscurin/Obscurin-like_Reg"/>
</dbReference>
<feature type="domain" description="Ig-like" evidence="6">
    <location>
        <begin position="622"/>
        <end position="694"/>
    </location>
</feature>
<keyword evidence="4" id="KW-1015">Disulfide bond</keyword>
<dbReference type="Proteomes" id="UP001482620">
    <property type="component" value="Unassembled WGS sequence"/>
</dbReference>
<evidence type="ECO:0000313" key="7">
    <source>
        <dbReference type="EMBL" id="MEQ2251767.1"/>
    </source>
</evidence>
<feature type="non-terminal residue" evidence="7">
    <location>
        <position position="1339"/>
    </location>
</feature>
<evidence type="ECO:0000256" key="4">
    <source>
        <dbReference type="ARBA" id="ARBA00023157"/>
    </source>
</evidence>
<feature type="domain" description="Ig-like" evidence="6">
    <location>
        <begin position="432"/>
        <end position="516"/>
    </location>
</feature>
<dbReference type="EMBL" id="JAHRIQ010093912">
    <property type="protein sequence ID" value="MEQ2251767.1"/>
    <property type="molecule type" value="Genomic_DNA"/>
</dbReference>
<proteinExistence type="predicted"/>
<dbReference type="CDD" id="cd00096">
    <property type="entry name" value="Ig"/>
    <property type="match status" value="6"/>
</dbReference>
<dbReference type="SUPFAM" id="SSF48726">
    <property type="entry name" value="Immunoglobulin"/>
    <property type="match status" value="14"/>
</dbReference>
<dbReference type="InterPro" id="IPR013098">
    <property type="entry name" value="Ig_I-set"/>
</dbReference>
<gene>
    <name evidence="7" type="ORF">ILYODFUR_014526</name>
</gene>
<dbReference type="InterPro" id="IPR036179">
    <property type="entry name" value="Ig-like_dom_sf"/>
</dbReference>
<keyword evidence="3" id="KW-0597">Phosphoprotein</keyword>
<feature type="compositionally biased region" description="Basic and acidic residues" evidence="5">
    <location>
        <begin position="1293"/>
        <end position="1330"/>
    </location>
</feature>
<evidence type="ECO:0000256" key="5">
    <source>
        <dbReference type="SAM" id="MobiDB-lite"/>
    </source>
</evidence>
<feature type="domain" description="Ig-like" evidence="6">
    <location>
        <begin position="75"/>
        <end position="159"/>
    </location>
</feature>
<evidence type="ECO:0000256" key="1">
    <source>
        <dbReference type="ARBA" id="ARBA00004496"/>
    </source>
</evidence>
<protein>
    <recommendedName>
        <fullName evidence="6">Ig-like domain-containing protein</fullName>
    </recommendedName>
</protein>
<organism evidence="7 8">
    <name type="scientific">Ilyodon furcidens</name>
    <name type="common">goldbreast splitfin</name>
    <dbReference type="NCBI Taxonomy" id="33524"/>
    <lineage>
        <taxon>Eukaryota</taxon>
        <taxon>Metazoa</taxon>
        <taxon>Chordata</taxon>
        <taxon>Craniata</taxon>
        <taxon>Vertebrata</taxon>
        <taxon>Euteleostomi</taxon>
        <taxon>Actinopterygii</taxon>
        <taxon>Neopterygii</taxon>
        <taxon>Teleostei</taxon>
        <taxon>Neoteleostei</taxon>
        <taxon>Acanthomorphata</taxon>
        <taxon>Ovalentaria</taxon>
        <taxon>Atherinomorphae</taxon>
        <taxon>Cyprinodontiformes</taxon>
        <taxon>Goodeidae</taxon>
        <taxon>Ilyodon</taxon>
    </lineage>
</organism>
<dbReference type="InterPro" id="IPR013783">
    <property type="entry name" value="Ig-like_fold"/>
</dbReference>
<dbReference type="InterPro" id="IPR003598">
    <property type="entry name" value="Ig_sub2"/>
</dbReference>
<feature type="domain" description="Ig-like" evidence="6">
    <location>
        <begin position="878"/>
        <end position="963"/>
    </location>
</feature>
<accession>A0ABV0V6K9</accession>
<dbReference type="Pfam" id="PF07679">
    <property type="entry name" value="I-set"/>
    <property type="match status" value="12"/>
</dbReference>
<feature type="domain" description="Ig-like" evidence="6">
    <location>
        <begin position="1057"/>
        <end position="1141"/>
    </location>
</feature>
<dbReference type="PANTHER" id="PTHR35971">
    <property type="entry name" value="SI:DKEY-31G6.6"/>
    <property type="match status" value="1"/>
</dbReference>
<feature type="domain" description="Ig-like" evidence="6">
    <location>
        <begin position="253"/>
        <end position="344"/>
    </location>
</feature>
<evidence type="ECO:0000256" key="2">
    <source>
        <dbReference type="ARBA" id="ARBA00022490"/>
    </source>
</evidence>
<reference evidence="7 8" key="1">
    <citation type="submission" date="2021-06" db="EMBL/GenBank/DDBJ databases">
        <authorList>
            <person name="Palmer J.M."/>
        </authorList>
    </citation>
    <scope>NUCLEOTIDE SEQUENCE [LARGE SCALE GENOMIC DNA]</scope>
    <source>
        <strain evidence="8">if_2019</strain>
        <tissue evidence="7">Muscle</tissue>
    </source>
</reference>
<sequence>METVTLEVELNQAEVEGSWNRDGAKLKPGANCHITILGKKHTLTLSNLKKEDAGTISFQAEGVHTSSKLIVTESPAMISKPIVDINVPEKEKATFECEVSRNNAEVKWFKDDVELKPAKNVAIHSLGRKRTLVISKCTPEDGGTYICRTADDNTSAKLTVHARDIKIVKNLKDVEVVEKESASFICELSHDDVEYQWFRGNTKIKATENIKIRQEGRKHVLLFKSVNPEDMGDIKFTAEKVSSTAKLKVKELPVKFVKKLRDKIAIYKHRAHLECQVSRASAKVKWFKNKMEIKPSKKYDTESEDVYRKLTINDVDSGDEDIYICDATDDKTSCKLLVEEQSISIVRELSSVEVTEPFAAVFEVEVSMELVKPPIWTLNGVPVQEGADVEMEKEGTMHRLTFKKTKASMTGPVQFTAGKSKSFAQLTVKERPLEIAEHIKDVKAKEKSTATLMCKFSATPKEVKWFKGPVLLAASDKYNLKQDATRGQLTIQRLTEEDSGEYRCQSGPAETKGTLTVEVREIKITKHLADTEVDEDSDAIFTCEINYADEDAQWLLNEKVLFTNEVNTITHEGKVHRLTLKNLAPQDGGTITLQVRKVKESVTLKVKEKRAVFLKSLDDVTGEEKAMITLICEANKPRVSPIWRKEDKVLKAGTKYELLHTGKSLGLIIKDVTKEDSGQYSCDLGTEVTKAKVTVREIGIGITKKLKSVEVNEGDTCSFECILSRENIDDCSWSVNGKTVKNEGRFKISSQGRKYMLIVKDVTPADSGEVVFSIKDLSSKATLKVEGKASSISNGLQNVSAVCGEDGIFTCEVTQASSTVKWAKDGKAIRTSKKYEISQQQKVMKLTIHNVSAEDSGEYSCEIVGGATTRAKLEIKEPIHKFTKVLEDIQADEKSSVTLRCETAQSPSTVTWLKGHTELRAGGQYEMFQKERVLTLIIKQLEEKDTDIYTCDVGTAKSMAKVTVKALLTTFVKMLESQEAEDGASVTLHCELSKPGVPVEWKKGTQVLKSGEKYQMKQKASVNELIITKVVSEDSGDYSCVFGDQKTTASLKIKAQPVTFKQKLENLEAEEGASVTLHCELSKPEVPVEWKKGTQVLKSGEKYQMKQKASVNELVITKVVPEDSGDYCCVFGDQKTTASLRIKAQPVTFKQKLENLEAEEGASVTLHCELSKPEVPVEWKKGTQVLKSGEKYQMKQKASVNELVITKVVSEDSGDYSCVFGDQKTTASLRIKAVKLSPPPSAAKPEPSTQETREKTKVTMGEVKSIEQKKQEINETVKAAILQTTGEAPKQQLLKEESQRSSKEFDKDHEVATPPIVREDYKEEQLKQDTQRGSAVEVR</sequence>
<feature type="domain" description="Ig-like" evidence="6">
    <location>
        <begin position="1146"/>
        <end position="1230"/>
    </location>
</feature>
<keyword evidence="8" id="KW-1185">Reference proteome</keyword>
<dbReference type="Gene3D" id="2.60.40.10">
    <property type="entry name" value="Immunoglobulins"/>
    <property type="match status" value="14"/>
</dbReference>
<name>A0ABV0V6K9_9TELE</name>
<dbReference type="SMART" id="SM00408">
    <property type="entry name" value="IGc2"/>
    <property type="match status" value="9"/>
</dbReference>
<comment type="caution">
    <text evidence="7">The sequence shown here is derived from an EMBL/GenBank/DDBJ whole genome shotgun (WGS) entry which is preliminary data.</text>
</comment>
<comment type="subcellular location">
    <subcellularLocation>
        <location evidence="1">Cytoplasm</location>
    </subcellularLocation>
</comment>
<dbReference type="InterPro" id="IPR007110">
    <property type="entry name" value="Ig-like_dom"/>
</dbReference>
<dbReference type="SMART" id="SM00409">
    <property type="entry name" value="IG"/>
    <property type="match status" value="13"/>
</dbReference>
<dbReference type="PANTHER" id="PTHR35971:SF4">
    <property type="entry name" value="OBSCURIN"/>
    <property type="match status" value="1"/>
</dbReference>
<evidence type="ECO:0000313" key="8">
    <source>
        <dbReference type="Proteomes" id="UP001482620"/>
    </source>
</evidence>
<feature type="domain" description="Ig-like" evidence="6">
    <location>
        <begin position="969"/>
        <end position="1052"/>
    </location>
</feature>
<feature type="region of interest" description="Disordered" evidence="5">
    <location>
        <begin position="1233"/>
        <end position="1260"/>
    </location>
</feature>
<keyword evidence="2" id="KW-0963">Cytoplasm</keyword>
<evidence type="ECO:0000259" key="6">
    <source>
        <dbReference type="PROSITE" id="PS50835"/>
    </source>
</evidence>